<gene>
    <name evidence="1" type="ORF">GSTENG00032369001</name>
</gene>
<proteinExistence type="predicted"/>
<dbReference type="AlphaFoldDB" id="Q4RLR9"/>
<reference evidence="1" key="1">
    <citation type="journal article" date="2004" name="Nature">
        <title>Genome duplication in the teleost fish Tetraodon nigroviridis reveals the early vertebrate proto-karyotype.</title>
        <authorList>
            <person name="Jaillon O."/>
            <person name="Aury J.-M."/>
            <person name="Brunet F."/>
            <person name="Petit J.-L."/>
            <person name="Stange-Thomann N."/>
            <person name="Mauceli E."/>
            <person name="Bouneau L."/>
            <person name="Fischer C."/>
            <person name="Ozouf-Costaz C."/>
            <person name="Bernot A."/>
            <person name="Nicaud S."/>
            <person name="Jaffe D."/>
            <person name="Fisher S."/>
            <person name="Lutfalla G."/>
            <person name="Dossat C."/>
            <person name="Segurens B."/>
            <person name="Dasilva C."/>
            <person name="Salanoubat M."/>
            <person name="Levy M."/>
            <person name="Boudet N."/>
            <person name="Castellano S."/>
            <person name="Anthouard V."/>
            <person name="Jubin C."/>
            <person name="Castelli V."/>
            <person name="Katinka M."/>
            <person name="Vacherie B."/>
            <person name="Biemont C."/>
            <person name="Skalli Z."/>
            <person name="Cattolico L."/>
            <person name="Poulain J."/>
            <person name="De Berardinis V."/>
            <person name="Cruaud C."/>
            <person name="Duprat S."/>
            <person name="Brottier P."/>
            <person name="Coutanceau J.-P."/>
            <person name="Gouzy J."/>
            <person name="Parra G."/>
            <person name="Lardier G."/>
            <person name="Chapple C."/>
            <person name="McKernan K.J."/>
            <person name="McEwan P."/>
            <person name="Bosak S."/>
            <person name="Kellis M."/>
            <person name="Volff J.-N."/>
            <person name="Guigo R."/>
            <person name="Zody M.C."/>
            <person name="Mesirov J."/>
            <person name="Lindblad-Toh K."/>
            <person name="Birren B."/>
            <person name="Nusbaum C."/>
            <person name="Kahn D."/>
            <person name="Robinson-Rechavi M."/>
            <person name="Laudet V."/>
            <person name="Schachter V."/>
            <person name="Quetier F."/>
            <person name="Saurin W."/>
            <person name="Scarpelli C."/>
            <person name="Wincker P."/>
            <person name="Lander E.S."/>
            <person name="Weissenbach J."/>
            <person name="Roest Crollius H."/>
        </authorList>
    </citation>
    <scope>NUCLEOTIDE SEQUENCE [LARGE SCALE GENOMIC DNA]</scope>
</reference>
<reference evidence="1" key="2">
    <citation type="submission" date="2004-02" db="EMBL/GenBank/DDBJ databases">
        <authorList>
            <consortium name="Genoscope"/>
            <consortium name="Whitehead Institute Centre for Genome Research"/>
        </authorList>
    </citation>
    <scope>NUCLEOTIDE SEQUENCE</scope>
</reference>
<protein>
    <submittedName>
        <fullName evidence="1">Chromosome 10 SCAF15019, whole genome shotgun sequence</fullName>
    </submittedName>
</protein>
<name>Q4RLR9_TETNG</name>
<dbReference type="KEGG" id="tng:GSTEN00032369G001"/>
<feature type="non-terminal residue" evidence="1">
    <location>
        <position position="1"/>
    </location>
</feature>
<dbReference type="OrthoDB" id="203097at2759"/>
<dbReference type="EMBL" id="CAAE01015019">
    <property type="protein sequence ID" value="CAG10663.1"/>
    <property type="molecule type" value="Genomic_DNA"/>
</dbReference>
<sequence>IDVFTVTILFITMISLGCTMELSKIKAHLLKP</sequence>
<accession>Q4RLR9</accession>
<organism evidence="1">
    <name type="scientific">Tetraodon nigroviridis</name>
    <name type="common">Spotted green pufferfish</name>
    <name type="synonym">Chelonodon nigroviridis</name>
    <dbReference type="NCBI Taxonomy" id="99883"/>
    <lineage>
        <taxon>Eukaryota</taxon>
        <taxon>Metazoa</taxon>
        <taxon>Chordata</taxon>
        <taxon>Craniata</taxon>
        <taxon>Vertebrata</taxon>
        <taxon>Euteleostomi</taxon>
        <taxon>Actinopterygii</taxon>
        <taxon>Neopterygii</taxon>
        <taxon>Teleostei</taxon>
        <taxon>Neoteleostei</taxon>
        <taxon>Acanthomorphata</taxon>
        <taxon>Eupercaria</taxon>
        <taxon>Tetraodontiformes</taxon>
        <taxon>Tetradontoidea</taxon>
        <taxon>Tetraodontidae</taxon>
        <taxon>Tetraodon</taxon>
    </lineage>
</organism>
<evidence type="ECO:0000313" key="1">
    <source>
        <dbReference type="EMBL" id="CAG10663.1"/>
    </source>
</evidence>